<dbReference type="RefSeq" id="WP_122898060.1">
    <property type="nucleotide sequence ID" value="NZ_RHIB01000001.1"/>
</dbReference>
<keyword evidence="1" id="KW-1133">Transmembrane helix</keyword>
<evidence type="ECO:0000256" key="1">
    <source>
        <dbReference type="SAM" id="Phobius"/>
    </source>
</evidence>
<dbReference type="InterPro" id="IPR021338">
    <property type="entry name" value="DUF2953"/>
</dbReference>
<dbReference type="AlphaFoldDB" id="A0A3M7U026"/>
<comment type="caution">
    <text evidence="2">The sequence shown here is derived from an EMBL/GenBank/DDBJ whole genome shotgun (WGS) entry which is preliminary data.</text>
</comment>
<protein>
    <submittedName>
        <fullName evidence="2">DUF2953 domain-containing protein</fullName>
    </submittedName>
</protein>
<name>A0A3M7U026_9BACI</name>
<keyword evidence="1" id="KW-0812">Transmembrane</keyword>
<proteinExistence type="predicted"/>
<keyword evidence="3" id="KW-1185">Reference proteome</keyword>
<accession>A0A3M7U026</accession>
<feature type="transmembrane region" description="Helical" evidence="1">
    <location>
        <begin position="6"/>
        <end position="24"/>
    </location>
</feature>
<keyword evidence="1" id="KW-0472">Membrane</keyword>
<dbReference type="Proteomes" id="UP000278746">
    <property type="component" value="Unassembled WGS sequence"/>
</dbReference>
<evidence type="ECO:0000313" key="2">
    <source>
        <dbReference type="EMBL" id="RNA70354.1"/>
    </source>
</evidence>
<gene>
    <name evidence="2" type="ORF">EBO34_10630</name>
</gene>
<organism evidence="2 3">
    <name type="scientific">Alteribacter keqinensis</name>
    <dbReference type="NCBI Taxonomy" id="2483800"/>
    <lineage>
        <taxon>Bacteria</taxon>
        <taxon>Bacillati</taxon>
        <taxon>Bacillota</taxon>
        <taxon>Bacilli</taxon>
        <taxon>Bacillales</taxon>
        <taxon>Bacillaceae</taxon>
        <taxon>Alteribacter</taxon>
    </lineage>
</organism>
<dbReference type="Pfam" id="PF11167">
    <property type="entry name" value="DUF2953"/>
    <property type="match status" value="1"/>
</dbReference>
<dbReference type="EMBL" id="RHIB01000001">
    <property type="protein sequence ID" value="RNA70354.1"/>
    <property type="molecule type" value="Genomic_DNA"/>
</dbReference>
<reference evidence="2 3" key="1">
    <citation type="submission" date="2018-10" db="EMBL/GenBank/DDBJ databases">
        <title>Bacillus Keqinensis sp. nov., a moderately halophilic bacterium isolated from a saline-alkaline lake.</title>
        <authorList>
            <person name="Wang H."/>
        </authorList>
    </citation>
    <scope>NUCLEOTIDE SEQUENCE [LARGE SCALE GENOMIC DNA]</scope>
    <source>
        <strain evidence="2 3">KQ-3</strain>
    </source>
</reference>
<sequence>MAWLWWSIGILGILGILIFTLLVFSNLHVHINYYHDGDNDELKIKTVLWKVFRYTYTIPIISVDKETPTIVVQEEEDSSAGHEETNEKMSIHDFVYDMRQFNQFLTHVLGFHTILRHFLATVSVNQFSWRSVLGTPDAALTGSIGGVLWGIKGNVVGLIGNYFRMCTLPELAIQPVFNQAISRTELKCMLSFRIGNAILGTIKVYRHWRNGRPFKLNKGSEQRRDMNV</sequence>
<dbReference type="OrthoDB" id="1683589at2"/>
<evidence type="ECO:0000313" key="3">
    <source>
        <dbReference type="Proteomes" id="UP000278746"/>
    </source>
</evidence>